<dbReference type="Gene3D" id="3.30.1490.20">
    <property type="entry name" value="ATP-grasp fold, A domain"/>
    <property type="match status" value="1"/>
</dbReference>
<proteinExistence type="inferred from homology"/>
<dbReference type="InterPro" id="IPR013815">
    <property type="entry name" value="ATP_grasp_subdomain_1"/>
</dbReference>
<gene>
    <name evidence="10 12" type="primary">gshB</name>
    <name evidence="12" type="ORF">RW1_057_00110</name>
</gene>
<evidence type="ECO:0000256" key="6">
    <source>
        <dbReference type="ARBA" id="ARBA00022741"/>
    </source>
</evidence>
<evidence type="ECO:0000256" key="4">
    <source>
        <dbReference type="ARBA" id="ARBA00022684"/>
    </source>
</evidence>
<dbReference type="AlphaFoldDB" id="X0QCL0"/>
<dbReference type="InterPro" id="IPR011761">
    <property type="entry name" value="ATP-grasp"/>
</dbReference>
<evidence type="ECO:0000256" key="8">
    <source>
        <dbReference type="ARBA" id="ARBA00022842"/>
    </source>
</evidence>
<name>X0QCL0_RHOWR</name>
<dbReference type="InterPro" id="IPR004215">
    <property type="entry name" value="GSHS_N"/>
</dbReference>
<evidence type="ECO:0000256" key="9">
    <source>
        <dbReference type="ARBA" id="ARBA00023211"/>
    </source>
</evidence>
<evidence type="ECO:0000256" key="10">
    <source>
        <dbReference type="HAMAP-Rule" id="MF_00162"/>
    </source>
</evidence>
<dbReference type="Gene3D" id="3.30.470.20">
    <property type="entry name" value="ATP-grasp fold, B domain"/>
    <property type="match status" value="1"/>
</dbReference>
<dbReference type="PANTHER" id="PTHR21621:SF4">
    <property type="entry name" value="GLUTATHIONE SYNTHETASE"/>
    <property type="match status" value="1"/>
</dbReference>
<comment type="cofactor">
    <cofactor evidence="2">
        <name>Mg(2+)</name>
        <dbReference type="ChEBI" id="CHEBI:18420"/>
    </cofactor>
</comment>
<dbReference type="EMBL" id="BAWF01000057">
    <property type="protein sequence ID" value="GAF48641.1"/>
    <property type="molecule type" value="Genomic_DNA"/>
</dbReference>
<dbReference type="Proteomes" id="UP000019491">
    <property type="component" value="Unassembled WGS sequence"/>
</dbReference>
<evidence type="ECO:0000313" key="13">
    <source>
        <dbReference type="Proteomes" id="UP000019491"/>
    </source>
</evidence>
<dbReference type="NCBIfam" id="TIGR01380">
    <property type="entry name" value="glut_syn"/>
    <property type="match status" value="1"/>
</dbReference>
<dbReference type="PROSITE" id="PS50975">
    <property type="entry name" value="ATP_GRASP"/>
    <property type="match status" value="1"/>
</dbReference>
<dbReference type="UniPathway" id="UPA00142">
    <property type="reaction ID" value="UER00210"/>
</dbReference>
<dbReference type="InterPro" id="IPR006284">
    <property type="entry name" value="Glut_synth_pro"/>
</dbReference>
<comment type="cofactor">
    <cofactor evidence="1">
        <name>Mn(2+)</name>
        <dbReference type="ChEBI" id="CHEBI:29035"/>
    </cofactor>
</comment>
<dbReference type="EC" id="6.3.2.3" evidence="10"/>
<sequence>MSGPPVLSDPQARSGLRLDFVFVTDPLAGLAPAHDTTIALMEEAQLAGHRVLTTTVGDLGIDRGRAFARCREVSLRPAVLSENKWIADTDWYTSGAPRRLPLDEAAAIFMRTDPPVDGNYLRATFILDLVDPTKTLLINSPAGLRDANEKLFALRMPELGPPTLVSADRDEIIAAVRSWGTAVLKPTDGMAGRGIMLLRPHDPNLHSILDTATIRGDQHVVVQQFIPEAATAGDRRVIVLDGKPIGSVRRIVDTGGAGDEFRCNMATGARVVRDTVTAHDRQICTTLGPELVRRGLVFVGIDIIGDRLTEVNVTSPTGIREIDALSGTRLAADTIEWAVARCTNMTEMR</sequence>
<dbReference type="InterPro" id="IPR016185">
    <property type="entry name" value="PreATP-grasp_dom_sf"/>
</dbReference>
<keyword evidence="5" id="KW-0479">Metal-binding</keyword>
<dbReference type="GO" id="GO:0005737">
    <property type="term" value="C:cytoplasm"/>
    <property type="evidence" value="ECO:0007669"/>
    <property type="project" value="TreeGrafter"/>
</dbReference>
<comment type="similarity">
    <text evidence="10">Belongs to the prokaryotic GSH synthase family.</text>
</comment>
<keyword evidence="3 10" id="KW-0436">Ligase</keyword>
<keyword evidence="13" id="KW-1185">Reference proteome</keyword>
<dbReference type="SUPFAM" id="SSF56059">
    <property type="entry name" value="Glutathione synthetase ATP-binding domain-like"/>
    <property type="match status" value="1"/>
</dbReference>
<feature type="domain" description="ATP-grasp" evidence="11">
    <location>
        <begin position="150"/>
        <end position="339"/>
    </location>
</feature>
<keyword evidence="4 10" id="KW-0317">Glutathione biosynthesis</keyword>
<evidence type="ECO:0000259" key="11">
    <source>
        <dbReference type="PROSITE" id="PS50975"/>
    </source>
</evidence>
<evidence type="ECO:0000256" key="3">
    <source>
        <dbReference type="ARBA" id="ARBA00022598"/>
    </source>
</evidence>
<evidence type="ECO:0000256" key="5">
    <source>
        <dbReference type="ARBA" id="ARBA00022723"/>
    </source>
</evidence>
<evidence type="ECO:0000313" key="12">
    <source>
        <dbReference type="EMBL" id="GAF48641.1"/>
    </source>
</evidence>
<evidence type="ECO:0000256" key="2">
    <source>
        <dbReference type="ARBA" id="ARBA00001946"/>
    </source>
</evidence>
<dbReference type="HAMAP" id="MF_00162">
    <property type="entry name" value="GSH_S"/>
    <property type="match status" value="1"/>
</dbReference>
<reference evidence="12 13" key="1">
    <citation type="submission" date="2014-02" db="EMBL/GenBank/DDBJ databases">
        <title>Whole genome shotgun sequence of Rhodococcus wratislaviensis NBRC 100605.</title>
        <authorList>
            <person name="Hosoyama A."/>
            <person name="Tsuchikane K."/>
            <person name="Yoshida I."/>
            <person name="Ohji S."/>
            <person name="Ichikawa N."/>
            <person name="Yamazoe A."/>
            <person name="Fujita N."/>
        </authorList>
    </citation>
    <scope>NUCLEOTIDE SEQUENCE [LARGE SCALE GENOMIC DNA]</scope>
    <source>
        <strain evidence="12 13">NBRC 100605</strain>
    </source>
</reference>
<evidence type="ECO:0000256" key="7">
    <source>
        <dbReference type="ARBA" id="ARBA00022840"/>
    </source>
</evidence>
<accession>X0QCL0</accession>
<dbReference type="RefSeq" id="WP_156046726.1">
    <property type="nucleotide sequence ID" value="NZ_BAWF01000057.1"/>
</dbReference>
<dbReference type="Gene3D" id="3.40.50.20">
    <property type="match status" value="1"/>
</dbReference>
<dbReference type="GO" id="GO:0005524">
    <property type="term" value="F:ATP binding"/>
    <property type="evidence" value="ECO:0007669"/>
    <property type="project" value="UniProtKB-UniRule"/>
</dbReference>
<comment type="caution">
    <text evidence="12">The sequence shown here is derived from an EMBL/GenBank/DDBJ whole genome shotgun (WGS) entry which is preliminary data.</text>
</comment>
<dbReference type="SUPFAM" id="SSF52440">
    <property type="entry name" value="PreATP-grasp domain"/>
    <property type="match status" value="1"/>
</dbReference>
<dbReference type="GO" id="GO:0046872">
    <property type="term" value="F:metal ion binding"/>
    <property type="evidence" value="ECO:0007669"/>
    <property type="project" value="UniProtKB-KW"/>
</dbReference>
<dbReference type="NCBIfam" id="NF003573">
    <property type="entry name" value="PRK05246.1"/>
    <property type="match status" value="1"/>
</dbReference>
<keyword evidence="8" id="KW-0460">Magnesium</keyword>
<keyword evidence="7 10" id="KW-0067">ATP-binding</keyword>
<keyword evidence="6 10" id="KW-0547">Nucleotide-binding</keyword>
<dbReference type="InterPro" id="IPR004218">
    <property type="entry name" value="GSHS_ATP-bd"/>
</dbReference>
<comment type="pathway">
    <text evidence="10">Sulfur metabolism; glutathione biosynthesis; glutathione from L-cysteine and L-glutamate: step 2/2.</text>
</comment>
<dbReference type="PANTHER" id="PTHR21621">
    <property type="entry name" value="RIBOSOMAL PROTEIN S6 MODIFICATION PROTEIN"/>
    <property type="match status" value="1"/>
</dbReference>
<organism evidence="12 13">
    <name type="scientific">Rhodococcus wratislaviensis NBRC 100605</name>
    <dbReference type="NCBI Taxonomy" id="1219028"/>
    <lineage>
        <taxon>Bacteria</taxon>
        <taxon>Bacillati</taxon>
        <taxon>Actinomycetota</taxon>
        <taxon>Actinomycetes</taxon>
        <taxon>Mycobacteriales</taxon>
        <taxon>Nocardiaceae</taxon>
        <taxon>Rhodococcus</taxon>
    </lineage>
</organism>
<dbReference type="GO" id="GO:0004363">
    <property type="term" value="F:glutathione synthase activity"/>
    <property type="evidence" value="ECO:0007669"/>
    <property type="project" value="UniProtKB-UniRule"/>
</dbReference>
<dbReference type="Pfam" id="PF02951">
    <property type="entry name" value="GSH-S_N"/>
    <property type="match status" value="1"/>
</dbReference>
<comment type="catalytic activity">
    <reaction evidence="10">
        <text>gamma-L-glutamyl-L-cysteine + glycine + ATP = glutathione + ADP + phosphate + H(+)</text>
        <dbReference type="Rhea" id="RHEA:13557"/>
        <dbReference type="ChEBI" id="CHEBI:15378"/>
        <dbReference type="ChEBI" id="CHEBI:30616"/>
        <dbReference type="ChEBI" id="CHEBI:43474"/>
        <dbReference type="ChEBI" id="CHEBI:57305"/>
        <dbReference type="ChEBI" id="CHEBI:57925"/>
        <dbReference type="ChEBI" id="CHEBI:58173"/>
        <dbReference type="ChEBI" id="CHEBI:456216"/>
        <dbReference type="EC" id="6.3.2.3"/>
    </reaction>
</comment>
<protein>
    <recommendedName>
        <fullName evidence="10">Glutathione synthetase</fullName>
        <ecNumber evidence="10">6.3.2.3</ecNumber>
    </recommendedName>
    <alternativeName>
        <fullName evidence="10">GSH synthetase</fullName>
        <shortName evidence="10">GSH-S</shortName>
        <shortName evidence="10">GSHase</shortName>
    </alternativeName>
    <alternativeName>
        <fullName evidence="10">Glutathione synthase</fullName>
    </alternativeName>
</protein>
<dbReference type="Pfam" id="PF02955">
    <property type="entry name" value="GSH-S_ATP"/>
    <property type="match status" value="1"/>
</dbReference>
<evidence type="ECO:0000256" key="1">
    <source>
        <dbReference type="ARBA" id="ARBA00001936"/>
    </source>
</evidence>
<keyword evidence="9" id="KW-0464">Manganese</keyword>